<accession>A0A5C5RGE0</accession>
<sequence>MTNDQHPHSTPPKTHPAEDDTFPATTVEWTAQSGDARRMTLTLVRQRRLWLRALTTGLIVGIIATAICVATGSGWPLGLAIGGGFSIGVALEMMLVWLISAYRHNRIGLAPGARWALGSDAVRLRIDNPINTFFIERANIVSIDRTRPLSVVTVRPKRRLGIPAELLDSWIDDPSSSSYPID</sequence>
<evidence type="ECO:0000313" key="4">
    <source>
        <dbReference type="Proteomes" id="UP000317291"/>
    </source>
</evidence>
<evidence type="ECO:0000256" key="2">
    <source>
        <dbReference type="SAM" id="Phobius"/>
    </source>
</evidence>
<feature type="transmembrane region" description="Helical" evidence="2">
    <location>
        <begin position="78"/>
        <end position="99"/>
    </location>
</feature>
<proteinExistence type="predicted"/>
<evidence type="ECO:0000256" key="1">
    <source>
        <dbReference type="SAM" id="MobiDB-lite"/>
    </source>
</evidence>
<organism evidence="3 4">
    <name type="scientific">Tsukamurella asaccharolytica</name>
    <dbReference type="NCBI Taxonomy" id="2592067"/>
    <lineage>
        <taxon>Bacteria</taxon>
        <taxon>Bacillati</taxon>
        <taxon>Actinomycetota</taxon>
        <taxon>Actinomycetes</taxon>
        <taxon>Mycobacteriales</taxon>
        <taxon>Tsukamurellaceae</taxon>
        <taxon>Tsukamurella</taxon>
    </lineage>
</organism>
<protein>
    <submittedName>
        <fullName evidence="3">Uncharacterized protein</fullName>
    </submittedName>
</protein>
<dbReference type="Proteomes" id="UP000317291">
    <property type="component" value="Unassembled WGS sequence"/>
</dbReference>
<feature type="region of interest" description="Disordered" evidence="1">
    <location>
        <begin position="1"/>
        <end position="22"/>
    </location>
</feature>
<keyword evidence="2" id="KW-1133">Transmembrane helix</keyword>
<dbReference type="EMBL" id="VIGW01000001">
    <property type="protein sequence ID" value="TWS21493.1"/>
    <property type="molecule type" value="Genomic_DNA"/>
</dbReference>
<feature type="transmembrane region" description="Helical" evidence="2">
    <location>
        <begin position="49"/>
        <end position="72"/>
    </location>
</feature>
<dbReference type="RefSeq" id="WP_146559264.1">
    <property type="nucleotide sequence ID" value="NZ_VIGW01000001.1"/>
</dbReference>
<gene>
    <name evidence="3" type="ORF">FK529_02575</name>
</gene>
<dbReference type="OrthoDB" id="4751019at2"/>
<keyword evidence="2" id="KW-0472">Membrane</keyword>
<keyword evidence="4" id="KW-1185">Reference proteome</keyword>
<name>A0A5C5RGE0_9ACTN</name>
<dbReference type="AlphaFoldDB" id="A0A5C5RGE0"/>
<keyword evidence="2" id="KW-0812">Transmembrane</keyword>
<comment type="caution">
    <text evidence="3">The sequence shown here is derived from an EMBL/GenBank/DDBJ whole genome shotgun (WGS) entry which is preliminary data.</text>
</comment>
<reference evidence="3 4" key="1">
    <citation type="submission" date="2019-06" db="EMBL/GenBank/DDBJ databases">
        <title>Tsukamurella conjunctivitidis sp. nov., Tsukamurella assacharolytica sp. nov. and Tsukamurella sputae sp. nov. isolated from patients with conjunctivitis, bacteraemia (lymphoma) and respiratory infection (sputum) in Hong Kong.</title>
        <authorList>
            <person name="Teng J.L.L."/>
            <person name="Lee H.H."/>
            <person name="Fong J.Y.H."/>
            <person name="Fok K.M.N."/>
            <person name="Lau S.K.P."/>
            <person name="Woo P.C.Y."/>
        </authorList>
    </citation>
    <scope>NUCLEOTIDE SEQUENCE [LARGE SCALE GENOMIC DNA]</scope>
    <source>
        <strain evidence="3 4">HKU71</strain>
    </source>
</reference>
<evidence type="ECO:0000313" key="3">
    <source>
        <dbReference type="EMBL" id="TWS21493.1"/>
    </source>
</evidence>